<dbReference type="Proteomes" id="UP001162164">
    <property type="component" value="Unassembled WGS sequence"/>
</dbReference>
<evidence type="ECO:0000313" key="4">
    <source>
        <dbReference type="Proteomes" id="UP001162164"/>
    </source>
</evidence>
<proteinExistence type="predicted"/>
<feature type="region of interest" description="Disordered" evidence="1">
    <location>
        <begin position="1"/>
        <end position="58"/>
    </location>
</feature>
<evidence type="ECO:0000259" key="2">
    <source>
        <dbReference type="Pfam" id="PF00169"/>
    </source>
</evidence>
<dbReference type="Pfam" id="PF00169">
    <property type="entry name" value="PH"/>
    <property type="match status" value="1"/>
</dbReference>
<sequence>MTLPQNYMASEYLKVDNSHGESDNAESARPLSETSEMSLEVGTLNRKRKPTGDKQRPLTRYLPIRGSDLDLRQHIETAGHQVVLCPHGIFAQKGSKLNGWSKRWFVFDRNKHTFSYYLDKTEKKPRGGAYFQAIEEVYLDHSNNVKSPNPQLTFIVKTHERFYYLMAPSP</sequence>
<dbReference type="Gene3D" id="2.30.29.30">
    <property type="entry name" value="Pleckstrin-homology domain (PH domain)/Phosphotyrosine-binding domain (PTB)"/>
    <property type="match status" value="1"/>
</dbReference>
<organism evidence="3 4">
    <name type="scientific">Molorchus minor</name>
    <dbReference type="NCBI Taxonomy" id="1323400"/>
    <lineage>
        <taxon>Eukaryota</taxon>
        <taxon>Metazoa</taxon>
        <taxon>Ecdysozoa</taxon>
        <taxon>Arthropoda</taxon>
        <taxon>Hexapoda</taxon>
        <taxon>Insecta</taxon>
        <taxon>Pterygota</taxon>
        <taxon>Neoptera</taxon>
        <taxon>Endopterygota</taxon>
        <taxon>Coleoptera</taxon>
        <taxon>Polyphaga</taxon>
        <taxon>Cucujiformia</taxon>
        <taxon>Chrysomeloidea</taxon>
        <taxon>Cerambycidae</taxon>
        <taxon>Lamiinae</taxon>
        <taxon>Monochamini</taxon>
        <taxon>Molorchus</taxon>
    </lineage>
</organism>
<dbReference type="InterPro" id="IPR052212">
    <property type="entry name" value="PH-like_domain"/>
</dbReference>
<dbReference type="SUPFAM" id="SSF50729">
    <property type="entry name" value="PH domain-like"/>
    <property type="match status" value="1"/>
</dbReference>
<name>A0ABQ9IXT2_9CUCU</name>
<feature type="domain" description="PH" evidence="2">
    <location>
        <begin position="88"/>
        <end position="169"/>
    </location>
</feature>
<dbReference type="EMBL" id="JAPWTJ010001954">
    <property type="protein sequence ID" value="KAJ8968629.1"/>
    <property type="molecule type" value="Genomic_DNA"/>
</dbReference>
<dbReference type="InterPro" id="IPR011993">
    <property type="entry name" value="PH-like_dom_sf"/>
</dbReference>
<reference evidence="3" key="1">
    <citation type="journal article" date="2023" name="Insect Mol. Biol.">
        <title>Genome sequencing provides insights into the evolution of gene families encoding plant cell wall-degrading enzymes in longhorned beetles.</title>
        <authorList>
            <person name="Shin N.R."/>
            <person name="Okamura Y."/>
            <person name="Kirsch R."/>
            <person name="Pauchet Y."/>
        </authorList>
    </citation>
    <scope>NUCLEOTIDE SEQUENCE</scope>
    <source>
        <strain evidence="3">MMC_N1</strain>
    </source>
</reference>
<feature type="compositionally biased region" description="Basic and acidic residues" evidence="1">
    <location>
        <begin position="13"/>
        <end position="22"/>
    </location>
</feature>
<evidence type="ECO:0000256" key="1">
    <source>
        <dbReference type="SAM" id="MobiDB-lite"/>
    </source>
</evidence>
<dbReference type="PANTHER" id="PTHR12156:SF5">
    <property type="entry name" value="FI18040P1"/>
    <property type="match status" value="1"/>
</dbReference>
<dbReference type="PANTHER" id="PTHR12156">
    <property type="entry name" value="PLECKSTRIN HOMOLOGY-LIKE DOMAIN, FAMILY B, MEMBER 3"/>
    <property type="match status" value="1"/>
</dbReference>
<gene>
    <name evidence="3" type="ORF">NQ317_014755</name>
</gene>
<protein>
    <recommendedName>
        <fullName evidence="2">PH domain-containing protein</fullName>
    </recommendedName>
</protein>
<keyword evidence="4" id="KW-1185">Reference proteome</keyword>
<dbReference type="InterPro" id="IPR001849">
    <property type="entry name" value="PH_domain"/>
</dbReference>
<accession>A0ABQ9IXT2</accession>
<evidence type="ECO:0000313" key="3">
    <source>
        <dbReference type="EMBL" id="KAJ8968629.1"/>
    </source>
</evidence>
<comment type="caution">
    <text evidence="3">The sequence shown here is derived from an EMBL/GenBank/DDBJ whole genome shotgun (WGS) entry which is preliminary data.</text>
</comment>